<feature type="region of interest" description="Disordered" evidence="1">
    <location>
        <begin position="13"/>
        <end position="40"/>
    </location>
</feature>
<feature type="compositionally biased region" description="Low complexity" evidence="1">
    <location>
        <begin position="13"/>
        <end position="27"/>
    </location>
</feature>
<gene>
    <name evidence="2" type="ORF">B0T24DRAFT_680449</name>
</gene>
<evidence type="ECO:0000313" key="3">
    <source>
        <dbReference type="Proteomes" id="UP001287356"/>
    </source>
</evidence>
<feature type="region of interest" description="Disordered" evidence="1">
    <location>
        <begin position="74"/>
        <end position="97"/>
    </location>
</feature>
<comment type="caution">
    <text evidence="2">The sequence shown here is derived from an EMBL/GenBank/DDBJ whole genome shotgun (WGS) entry which is preliminary data.</text>
</comment>
<dbReference type="EMBL" id="JAULSN010000005">
    <property type="protein sequence ID" value="KAK3371362.1"/>
    <property type="molecule type" value="Genomic_DNA"/>
</dbReference>
<dbReference type="Proteomes" id="UP001287356">
    <property type="component" value="Unassembled WGS sequence"/>
</dbReference>
<protein>
    <submittedName>
        <fullName evidence="2">Uncharacterized protein</fullName>
    </submittedName>
</protein>
<name>A0AAE0K885_9PEZI</name>
<reference evidence="2" key="1">
    <citation type="journal article" date="2023" name="Mol. Phylogenet. Evol.">
        <title>Genome-scale phylogeny and comparative genomics of the fungal order Sordariales.</title>
        <authorList>
            <person name="Hensen N."/>
            <person name="Bonometti L."/>
            <person name="Westerberg I."/>
            <person name="Brannstrom I.O."/>
            <person name="Guillou S."/>
            <person name="Cros-Aarteil S."/>
            <person name="Calhoun S."/>
            <person name="Haridas S."/>
            <person name="Kuo A."/>
            <person name="Mondo S."/>
            <person name="Pangilinan J."/>
            <person name="Riley R."/>
            <person name="LaButti K."/>
            <person name="Andreopoulos B."/>
            <person name="Lipzen A."/>
            <person name="Chen C."/>
            <person name="Yan M."/>
            <person name="Daum C."/>
            <person name="Ng V."/>
            <person name="Clum A."/>
            <person name="Steindorff A."/>
            <person name="Ohm R.A."/>
            <person name="Martin F."/>
            <person name="Silar P."/>
            <person name="Natvig D.O."/>
            <person name="Lalanne C."/>
            <person name="Gautier V."/>
            <person name="Ament-Velasquez S.L."/>
            <person name="Kruys A."/>
            <person name="Hutchinson M.I."/>
            <person name="Powell A.J."/>
            <person name="Barry K."/>
            <person name="Miller A.N."/>
            <person name="Grigoriev I.V."/>
            <person name="Debuchy R."/>
            <person name="Gladieux P."/>
            <person name="Hiltunen Thoren M."/>
            <person name="Johannesson H."/>
        </authorList>
    </citation>
    <scope>NUCLEOTIDE SEQUENCE</scope>
    <source>
        <strain evidence="2">CBS 958.72</strain>
    </source>
</reference>
<feature type="compositionally biased region" description="Basic residues" evidence="1">
    <location>
        <begin position="75"/>
        <end position="92"/>
    </location>
</feature>
<organism evidence="2 3">
    <name type="scientific">Lasiosphaeria ovina</name>
    <dbReference type="NCBI Taxonomy" id="92902"/>
    <lineage>
        <taxon>Eukaryota</taxon>
        <taxon>Fungi</taxon>
        <taxon>Dikarya</taxon>
        <taxon>Ascomycota</taxon>
        <taxon>Pezizomycotina</taxon>
        <taxon>Sordariomycetes</taxon>
        <taxon>Sordariomycetidae</taxon>
        <taxon>Sordariales</taxon>
        <taxon>Lasiosphaeriaceae</taxon>
        <taxon>Lasiosphaeria</taxon>
    </lineage>
</organism>
<reference evidence="2" key="2">
    <citation type="submission" date="2023-06" db="EMBL/GenBank/DDBJ databases">
        <authorList>
            <consortium name="Lawrence Berkeley National Laboratory"/>
            <person name="Haridas S."/>
            <person name="Hensen N."/>
            <person name="Bonometti L."/>
            <person name="Westerberg I."/>
            <person name="Brannstrom I.O."/>
            <person name="Guillou S."/>
            <person name="Cros-Aarteil S."/>
            <person name="Calhoun S."/>
            <person name="Kuo A."/>
            <person name="Mondo S."/>
            <person name="Pangilinan J."/>
            <person name="Riley R."/>
            <person name="Labutti K."/>
            <person name="Andreopoulos B."/>
            <person name="Lipzen A."/>
            <person name="Chen C."/>
            <person name="Yanf M."/>
            <person name="Daum C."/>
            <person name="Ng V."/>
            <person name="Clum A."/>
            <person name="Steindorff A."/>
            <person name="Ohm R."/>
            <person name="Martin F."/>
            <person name="Silar P."/>
            <person name="Natvig D."/>
            <person name="Lalanne C."/>
            <person name="Gautier V."/>
            <person name="Ament-Velasquez S.L."/>
            <person name="Kruys A."/>
            <person name="Hutchinson M.I."/>
            <person name="Powell A.J."/>
            <person name="Barry K."/>
            <person name="Miller A.N."/>
            <person name="Grigoriev I.V."/>
            <person name="Debuchy R."/>
            <person name="Gladieux P."/>
            <person name="Thoren M.H."/>
            <person name="Johannesson H."/>
        </authorList>
    </citation>
    <scope>NUCLEOTIDE SEQUENCE</scope>
    <source>
        <strain evidence="2">CBS 958.72</strain>
    </source>
</reference>
<dbReference type="AlphaFoldDB" id="A0AAE0K885"/>
<accession>A0AAE0K885</accession>
<proteinExistence type="predicted"/>
<evidence type="ECO:0000313" key="2">
    <source>
        <dbReference type="EMBL" id="KAK3371362.1"/>
    </source>
</evidence>
<sequence length="115" mass="12316">MTFDQAEVILSTSAAGASSSAASTSTAKPPHTTIRLSTPSLRGESKFYTMHYVQSNSVATEVLRNPENETALQARRAKGKLDRKAKKARKAAKKEADRVAELAAVEAAKKKRGGK</sequence>
<evidence type="ECO:0000256" key="1">
    <source>
        <dbReference type="SAM" id="MobiDB-lite"/>
    </source>
</evidence>
<keyword evidence="3" id="KW-1185">Reference proteome</keyword>